<dbReference type="InterPro" id="IPR036259">
    <property type="entry name" value="MFS_trans_sf"/>
</dbReference>
<dbReference type="Gene3D" id="1.20.1250.20">
    <property type="entry name" value="MFS general substrate transporter like domains"/>
    <property type="match status" value="1"/>
</dbReference>
<keyword evidence="3 5" id="KW-1133">Transmembrane helix</keyword>
<comment type="subcellular location">
    <subcellularLocation>
        <location evidence="1">Membrane</location>
        <topology evidence="1">Multi-pass membrane protein</topology>
    </subcellularLocation>
</comment>
<dbReference type="PANTHER" id="PTHR24064">
    <property type="entry name" value="SOLUTE CARRIER FAMILY 22 MEMBER"/>
    <property type="match status" value="1"/>
</dbReference>
<keyword evidence="2 5" id="KW-0812">Transmembrane</keyword>
<evidence type="ECO:0000256" key="5">
    <source>
        <dbReference type="SAM" id="Phobius"/>
    </source>
</evidence>
<proteinExistence type="predicted"/>
<feature type="non-terminal residue" evidence="7">
    <location>
        <position position="457"/>
    </location>
</feature>
<dbReference type="SUPFAM" id="SSF103473">
    <property type="entry name" value="MFS general substrate transporter"/>
    <property type="match status" value="1"/>
</dbReference>
<reference evidence="7" key="1">
    <citation type="submission" date="2023-10" db="EMBL/GenBank/DDBJ databases">
        <title>Genome assembly of Pristionchus species.</title>
        <authorList>
            <person name="Yoshida K."/>
            <person name="Sommer R.J."/>
        </authorList>
    </citation>
    <scope>NUCLEOTIDE SEQUENCE</scope>
    <source>
        <strain evidence="7">RS5133</strain>
    </source>
</reference>
<evidence type="ECO:0000313" key="7">
    <source>
        <dbReference type="EMBL" id="GMT33507.1"/>
    </source>
</evidence>
<feature type="domain" description="Major facilitator superfamily (MFS) profile" evidence="6">
    <location>
        <begin position="1"/>
        <end position="450"/>
    </location>
</feature>
<keyword evidence="8" id="KW-1185">Reference proteome</keyword>
<evidence type="ECO:0000256" key="4">
    <source>
        <dbReference type="ARBA" id="ARBA00023136"/>
    </source>
</evidence>
<dbReference type="InterPro" id="IPR020846">
    <property type="entry name" value="MFS_dom"/>
</dbReference>
<evidence type="ECO:0000256" key="2">
    <source>
        <dbReference type="ARBA" id="ARBA00022692"/>
    </source>
</evidence>
<dbReference type="AlphaFoldDB" id="A0AAV5WUT0"/>
<sequence>MNRVDILLIVFLQWIYMFSSQMYMPLFLNYMPTEKCVKGVTNATSYCYKVQKKCNHCIGNCSATHSICSDEVCVDRIESVVPFHSAAEDYGHYCEDTFQTFRTETVQYTGVFVGTILFGSLSDVFGRKNILLIGLILGIPSMLLSGEINNFTVFYIFRLLTGFFTGCSMVVGWGYISELVAPDQRMHLRSFATYPMGRAIITLICYLSGDWRMANRVISIICAPLIVAIFFILPESHVWLASKGRQEEYEASIDRMNKLAGCEYFKKITVEAKAKAKMGKTLKKVIVHPVLRKRLLCLFSLWFVTFYTSYGLTLNSDGMIKTNFYVVQFILCGLLVTAKIGCSSIGILGALILVFCQQSGTIIFAIFFMLASIMIELCADICYLAVNELMPTEIRGVATGVSSMVGRIANIATAVSSVVKEKWEPGYYIILLVIGVANWLVSFFLLDETKGVDLNEV</sequence>
<feature type="transmembrane region" description="Helical" evidence="5">
    <location>
        <begin position="215"/>
        <end position="233"/>
    </location>
</feature>
<dbReference type="InterPro" id="IPR005829">
    <property type="entry name" value="Sugar_transporter_CS"/>
</dbReference>
<dbReference type="InterPro" id="IPR005828">
    <property type="entry name" value="MFS_sugar_transport-like"/>
</dbReference>
<evidence type="ECO:0000313" key="8">
    <source>
        <dbReference type="Proteomes" id="UP001432322"/>
    </source>
</evidence>
<organism evidence="7 8">
    <name type="scientific">Pristionchus fissidentatus</name>
    <dbReference type="NCBI Taxonomy" id="1538716"/>
    <lineage>
        <taxon>Eukaryota</taxon>
        <taxon>Metazoa</taxon>
        <taxon>Ecdysozoa</taxon>
        <taxon>Nematoda</taxon>
        <taxon>Chromadorea</taxon>
        <taxon>Rhabditida</taxon>
        <taxon>Rhabditina</taxon>
        <taxon>Diplogasteromorpha</taxon>
        <taxon>Diplogasteroidea</taxon>
        <taxon>Neodiplogasteridae</taxon>
        <taxon>Pristionchus</taxon>
    </lineage>
</organism>
<feature type="transmembrane region" description="Helical" evidence="5">
    <location>
        <begin position="325"/>
        <end position="355"/>
    </location>
</feature>
<dbReference type="Pfam" id="PF00083">
    <property type="entry name" value="Sugar_tr"/>
    <property type="match status" value="1"/>
</dbReference>
<protein>
    <recommendedName>
        <fullName evidence="6">Major facilitator superfamily (MFS) profile domain-containing protein</fullName>
    </recommendedName>
</protein>
<dbReference type="PROSITE" id="PS50850">
    <property type="entry name" value="MFS"/>
    <property type="match status" value="1"/>
</dbReference>
<feature type="transmembrane region" description="Helical" evidence="5">
    <location>
        <begin position="6"/>
        <end position="28"/>
    </location>
</feature>
<gene>
    <name evidence="7" type="ORF">PFISCL1PPCAC_24804</name>
</gene>
<dbReference type="PROSITE" id="PS00217">
    <property type="entry name" value="SUGAR_TRANSPORT_2"/>
    <property type="match status" value="1"/>
</dbReference>
<accession>A0AAV5WUT0</accession>
<feature type="transmembrane region" description="Helical" evidence="5">
    <location>
        <begin position="130"/>
        <end position="148"/>
    </location>
</feature>
<name>A0AAV5WUT0_9BILA</name>
<dbReference type="GO" id="GO:0022857">
    <property type="term" value="F:transmembrane transporter activity"/>
    <property type="evidence" value="ECO:0007669"/>
    <property type="project" value="InterPro"/>
</dbReference>
<keyword evidence="4 5" id="KW-0472">Membrane</keyword>
<comment type="caution">
    <text evidence="7">The sequence shown here is derived from an EMBL/GenBank/DDBJ whole genome shotgun (WGS) entry which is preliminary data.</text>
</comment>
<feature type="transmembrane region" description="Helical" evidence="5">
    <location>
        <begin position="154"/>
        <end position="176"/>
    </location>
</feature>
<feature type="transmembrane region" description="Helical" evidence="5">
    <location>
        <begin position="295"/>
        <end position="313"/>
    </location>
</feature>
<evidence type="ECO:0000259" key="6">
    <source>
        <dbReference type="PROSITE" id="PS50850"/>
    </source>
</evidence>
<dbReference type="GO" id="GO:0016020">
    <property type="term" value="C:membrane"/>
    <property type="evidence" value="ECO:0007669"/>
    <property type="project" value="UniProtKB-SubCell"/>
</dbReference>
<dbReference type="Proteomes" id="UP001432322">
    <property type="component" value="Unassembled WGS sequence"/>
</dbReference>
<feature type="transmembrane region" description="Helical" evidence="5">
    <location>
        <begin position="362"/>
        <end position="386"/>
    </location>
</feature>
<evidence type="ECO:0000256" key="3">
    <source>
        <dbReference type="ARBA" id="ARBA00022989"/>
    </source>
</evidence>
<evidence type="ECO:0000256" key="1">
    <source>
        <dbReference type="ARBA" id="ARBA00004141"/>
    </source>
</evidence>
<feature type="transmembrane region" description="Helical" evidence="5">
    <location>
        <begin position="426"/>
        <end position="446"/>
    </location>
</feature>
<dbReference type="EMBL" id="BTSY01000006">
    <property type="protein sequence ID" value="GMT33507.1"/>
    <property type="molecule type" value="Genomic_DNA"/>
</dbReference>